<evidence type="ECO:0000256" key="1">
    <source>
        <dbReference type="ARBA" id="ARBA00010790"/>
    </source>
</evidence>
<dbReference type="EMBL" id="SNSC02000015">
    <property type="protein sequence ID" value="TID17930.1"/>
    <property type="molecule type" value="Genomic_DNA"/>
</dbReference>
<dbReference type="InterPro" id="IPR012132">
    <property type="entry name" value="GMC_OxRdtase"/>
</dbReference>
<keyword evidence="3" id="KW-0285">Flavoprotein</keyword>
<dbReference type="Gene3D" id="3.30.560.10">
    <property type="entry name" value="Glucose Oxidase, domain 3"/>
    <property type="match status" value="1"/>
</dbReference>
<keyword evidence="7" id="KW-1185">Reference proteome</keyword>
<dbReference type="PROSITE" id="PS51257">
    <property type="entry name" value="PROKAR_LIPOPROTEIN"/>
    <property type="match status" value="1"/>
</dbReference>
<dbReference type="Gene3D" id="3.50.50.60">
    <property type="entry name" value="FAD/NAD(P)-binding domain"/>
    <property type="match status" value="1"/>
</dbReference>
<dbReference type="SUPFAM" id="SSF51905">
    <property type="entry name" value="FAD/NAD(P)-binding domain"/>
    <property type="match status" value="1"/>
</dbReference>
<evidence type="ECO:0000256" key="4">
    <source>
        <dbReference type="SAM" id="SignalP"/>
    </source>
</evidence>
<dbReference type="GO" id="GO:0016614">
    <property type="term" value="F:oxidoreductase activity, acting on CH-OH group of donors"/>
    <property type="evidence" value="ECO:0007669"/>
    <property type="project" value="InterPro"/>
</dbReference>
<comment type="cofactor">
    <cofactor evidence="3">
        <name>FAD</name>
        <dbReference type="ChEBI" id="CHEBI:57692"/>
    </cofactor>
</comment>
<evidence type="ECO:0000256" key="2">
    <source>
        <dbReference type="PIRSR" id="PIRSR000137-1"/>
    </source>
</evidence>
<dbReference type="Proteomes" id="UP000298493">
    <property type="component" value="Unassembled WGS sequence"/>
</dbReference>
<evidence type="ECO:0000256" key="3">
    <source>
        <dbReference type="PIRSR" id="PIRSR000137-2"/>
    </source>
</evidence>
<feature type="binding site" evidence="3">
    <location>
        <position position="107"/>
    </location>
    <ligand>
        <name>FAD</name>
        <dbReference type="ChEBI" id="CHEBI:57692"/>
    </ligand>
</feature>
<dbReference type="STRING" id="86259.A0A4Z1NQ81"/>
<dbReference type="AlphaFoldDB" id="A0A4Z1NQ81"/>
<dbReference type="Pfam" id="PF05199">
    <property type="entry name" value="GMC_oxred_C"/>
    <property type="match status" value="1"/>
</dbReference>
<dbReference type="PROSITE" id="PS00624">
    <property type="entry name" value="GMC_OXRED_2"/>
    <property type="match status" value="1"/>
</dbReference>
<dbReference type="Pfam" id="PF00732">
    <property type="entry name" value="GMC_oxred_N"/>
    <property type="match status" value="1"/>
</dbReference>
<comment type="similarity">
    <text evidence="1">Belongs to the GMC oxidoreductase family.</text>
</comment>
<protein>
    <submittedName>
        <fullName evidence="6">Choline dehydrogenase</fullName>
    </submittedName>
</protein>
<evidence type="ECO:0000313" key="6">
    <source>
        <dbReference type="EMBL" id="TID17930.1"/>
    </source>
</evidence>
<evidence type="ECO:0000259" key="5">
    <source>
        <dbReference type="PROSITE" id="PS00624"/>
    </source>
</evidence>
<proteinExistence type="inferred from homology"/>
<sequence length="614" mass="66343">MRGSLHWSCLLLLASCAAANPQKRAENEYDYVIVGGGLTGLVTAARLSENTSVSVLVLEYGVIDRSNTTRIPYYATTLLFDKMRNITSDTEPYLGNKAGYTVSAAMVAGGGSQINGMTFHYASKGDYDSWEALGNPGWGYEGLKPYMKKSTEFTAPTVEIQKSLNYSYDASGYGTDGPVQVSFPDFQYPDLYKFKDSFAEDGIPFIKEHALGNATGVFFVPSDIKPEDKTRSSSLFAYYDKVSSRTNLKLLPMHQARKILFDPKSDSSTLVATGIEAINRTSGTIVQFTAKKEVILAAGAIFTPQLLQWSGIGPNDVLEAAGIETKIDLAAVGSNFQDHPVTFLSWTLNNTFPTPTELTTNTTFWTESEALYTDKKTGPLTKAQGGLIAFPSLNMITNDSSTLLSTLQSQKSTDYLPSIYASYSELKAGVKAQRTILAKQIEEGTVAIAEIPGSGGGSQPNALQKPFSRGTIHVNPKDVYGNPLILHDTFHNPFDKTLMFKSIQYTRKLFSSKALAPLSPVEVLPGAQHTDETSVIDALLAAGVLTPSFAHPSCSCPMMPRNIGGVVDSELRVYGTSRLSIVDASVLPIIPAAHLQGTMYAVAEKAVAIIKARA</sequence>
<feature type="domain" description="Glucose-methanol-choline oxidoreductase N-terminal" evidence="5">
    <location>
        <begin position="299"/>
        <end position="313"/>
    </location>
</feature>
<name>A0A4Z1NQ81_9PEZI</name>
<evidence type="ECO:0000313" key="7">
    <source>
        <dbReference type="Proteomes" id="UP000298493"/>
    </source>
</evidence>
<dbReference type="GO" id="GO:0050660">
    <property type="term" value="F:flavin adenine dinucleotide binding"/>
    <property type="evidence" value="ECO:0007669"/>
    <property type="project" value="InterPro"/>
</dbReference>
<comment type="caution">
    <text evidence="6">The sequence shown here is derived from an EMBL/GenBank/DDBJ whole genome shotgun (WGS) entry which is preliminary data.</text>
</comment>
<dbReference type="GO" id="GO:0044550">
    <property type="term" value="P:secondary metabolite biosynthetic process"/>
    <property type="evidence" value="ECO:0007669"/>
    <property type="project" value="TreeGrafter"/>
</dbReference>
<dbReference type="PANTHER" id="PTHR11552">
    <property type="entry name" value="GLUCOSE-METHANOL-CHOLINE GMC OXIDOREDUCTASE"/>
    <property type="match status" value="1"/>
</dbReference>
<dbReference type="PANTHER" id="PTHR11552:SF115">
    <property type="entry name" value="DEHYDROGENASE XPTC-RELATED"/>
    <property type="match status" value="1"/>
</dbReference>
<feature type="signal peptide" evidence="4">
    <location>
        <begin position="1"/>
        <end position="19"/>
    </location>
</feature>
<organism evidence="6 7">
    <name type="scientific">Venturia nashicola</name>
    <dbReference type="NCBI Taxonomy" id="86259"/>
    <lineage>
        <taxon>Eukaryota</taxon>
        <taxon>Fungi</taxon>
        <taxon>Dikarya</taxon>
        <taxon>Ascomycota</taxon>
        <taxon>Pezizomycotina</taxon>
        <taxon>Dothideomycetes</taxon>
        <taxon>Pleosporomycetidae</taxon>
        <taxon>Venturiales</taxon>
        <taxon>Venturiaceae</taxon>
        <taxon>Venturia</taxon>
    </lineage>
</organism>
<dbReference type="InterPro" id="IPR036188">
    <property type="entry name" value="FAD/NAD-bd_sf"/>
</dbReference>
<keyword evidence="3" id="KW-0274">FAD</keyword>
<feature type="active site" description="Proton donor" evidence="2">
    <location>
        <position position="551"/>
    </location>
</feature>
<dbReference type="InterPro" id="IPR000172">
    <property type="entry name" value="GMC_OxRdtase_N"/>
</dbReference>
<keyword evidence="4" id="KW-0732">Signal</keyword>
<gene>
    <name evidence="6" type="ORF">E6O75_ATG10575</name>
</gene>
<dbReference type="SUPFAM" id="SSF54373">
    <property type="entry name" value="FAD-linked reductases, C-terminal domain"/>
    <property type="match status" value="1"/>
</dbReference>
<feature type="chain" id="PRO_5021199545" evidence="4">
    <location>
        <begin position="20"/>
        <end position="614"/>
    </location>
</feature>
<reference evidence="6 7" key="1">
    <citation type="submission" date="2019-04" db="EMBL/GenBank/DDBJ databases">
        <title>High contiguity whole genome sequence and gene annotation resource for two Venturia nashicola isolates.</title>
        <authorList>
            <person name="Prokchorchik M."/>
            <person name="Won K."/>
            <person name="Lee Y."/>
            <person name="Choi E.D."/>
            <person name="Segonzac C."/>
            <person name="Sohn K.H."/>
        </authorList>
    </citation>
    <scope>NUCLEOTIDE SEQUENCE [LARGE SCALE GENOMIC DNA]</scope>
    <source>
        <strain evidence="6 7">PRI2</strain>
    </source>
</reference>
<accession>A0A4Z1NQ81</accession>
<dbReference type="PIRSF" id="PIRSF000137">
    <property type="entry name" value="Alcohol_oxidase"/>
    <property type="match status" value="1"/>
</dbReference>
<dbReference type="InterPro" id="IPR007867">
    <property type="entry name" value="GMC_OxRtase_C"/>
</dbReference>
<feature type="active site" description="Proton acceptor" evidence="2">
    <location>
        <position position="594"/>
    </location>
</feature>